<dbReference type="Gene3D" id="1.10.110.10">
    <property type="entry name" value="Plant lipid-transfer and hydrophobic proteins"/>
    <property type="match status" value="1"/>
</dbReference>
<evidence type="ECO:0000256" key="9">
    <source>
        <dbReference type="SAM" id="MobiDB-lite"/>
    </source>
</evidence>
<evidence type="ECO:0000256" key="3">
    <source>
        <dbReference type="ARBA" id="ARBA00022475"/>
    </source>
</evidence>
<feature type="chain" id="PRO_5047534922" description="Bifunctional inhibitor/plant lipid transfer protein/seed storage helical domain-containing protein" evidence="10">
    <location>
        <begin position="27"/>
        <end position="213"/>
    </location>
</feature>
<accession>A0ABU6VEV1</accession>
<evidence type="ECO:0000256" key="7">
    <source>
        <dbReference type="ARBA" id="ARBA00023180"/>
    </source>
</evidence>
<dbReference type="InterPro" id="IPR016140">
    <property type="entry name" value="Bifunc_inhib/LTP/seed_store"/>
</dbReference>
<keyword evidence="13" id="KW-1185">Reference proteome</keyword>
<evidence type="ECO:0000313" key="13">
    <source>
        <dbReference type="Proteomes" id="UP001341840"/>
    </source>
</evidence>
<feature type="compositionally biased region" description="Pro residues" evidence="9">
    <location>
        <begin position="143"/>
        <end position="161"/>
    </location>
</feature>
<feature type="domain" description="Bifunctional inhibitor/plant lipid transfer protein/seed storage helical" evidence="11">
    <location>
        <begin position="32"/>
        <end position="112"/>
    </location>
</feature>
<feature type="compositionally biased region" description="Low complexity" evidence="9">
    <location>
        <begin position="119"/>
        <end position="142"/>
    </location>
</feature>
<protein>
    <recommendedName>
        <fullName evidence="11">Bifunctional inhibitor/plant lipid transfer protein/seed storage helical domain-containing protein</fullName>
    </recommendedName>
</protein>
<organism evidence="12 13">
    <name type="scientific">Stylosanthes scabra</name>
    <dbReference type="NCBI Taxonomy" id="79078"/>
    <lineage>
        <taxon>Eukaryota</taxon>
        <taxon>Viridiplantae</taxon>
        <taxon>Streptophyta</taxon>
        <taxon>Embryophyta</taxon>
        <taxon>Tracheophyta</taxon>
        <taxon>Spermatophyta</taxon>
        <taxon>Magnoliopsida</taxon>
        <taxon>eudicotyledons</taxon>
        <taxon>Gunneridae</taxon>
        <taxon>Pentapetalae</taxon>
        <taxon>rosids</taxon>
        <taxon>fabids</taxon>
        <taxon>Fabales</taxon>
        <taxon>Fabaceae</taxon>
        <taxon>Papilionoideae</taxon>
        <taxon>50 kb inversion clade</taxon>
        <taxon>dalbergioids sensu lato</taxon>
        <taxon>Dalbergieae</taxon>
        <taxon>Pterocarpus clade</taxon>
        <taxon>Stylosanthes</taxon>
    </lineage>
</organism>
<evidence type="ECO:0000256" key="1">
    <source>
        <dbReference type="ARBA" id="ARBA00004609"/>
    </source>
</evidence>
<comment type="similarity">
    <text evidence="2">Belongs to the plant LTP family.</text>
</comment>
<dbReference type="EMBL" id="JASCZI010151287">
    <property type="protein sequence ID" value="MED6171714.1"/>
    <property type="molecule type" value="Genomic_DNA"/>
</dbReference>
<dbReference type="SMART" id="SM00499">
    <property type="entry name" value="AAI"/>
    <property type="match status" value="1"/>
</dbReference>
<dbReference type="Pfam" id="PF14368">
    <property type="entry name" value="LTP_2"/>
    <property type="match status" value="1"/>
</dbReference>
<dbReference type="CDD" id="cd00010">
    <property type="entry name" value="AAI_LTSS"/>
    <property type="match status" value="1"/>
</dbReference>
<dbReference type="InterPro" id="IPR000528">
    <property type="entry name" value="Plant_nsLTP"/>
</dbReference>
<evidence type="ECO:0000256" key="6">
    <source>
        <dbReference type="ARBA" id="ARBA00023157"/>
    </source>
</evidence>
<feature type="compositionally biased region" description="Polar residues" evidence="9">
    <location>
        <begin position="165"/>
        <end position="180"/>
    </location>
</feature>
<evidence type="ECO:0000256" key="5">
    <source>
        <dbReference type="ARBA" id="ARBA00022729"/>
    </source>
</evidence>
<dbReference type="PRINTS" id="PR00382">
    <property type="entry name" value="LIPIDTRNSFER"/>
</dbReference>
<sequence>MERLVPLYHLAAVLAMAVAMVAPAYAQISTPCNASIVSSSFTPCVGYLTNSSPNNTSPTAACCNSVKSLTSGGMDCLCLIVTGSVPFRIPFNRTLAISLPRACNLPGVPVQCKSTGSPLPAPGPAALGPSVSPASSPSGLIPSPSPQDSPLLPSPVTPSPAPESDTTTPSVDSGTPSATSGRAGLTPSSAVSSYSVLPSAVFVVLGYCVLKHY</sequence>
<keyword evidence="3" id="KW-1003">Cell membrane</keyword>
<dbReference type="InterPro" id="IPR036312">
    <property type="entry name" value="Bifun_inhib/LTP/seed_sf"/>
</dbReference>
<proteinExistence type="inferred from homology"/>
<name>A0ABU6VEV1_9FABA</name>
<feature type="signal peptide" evidence="10">
    <location>
        <begin position="1"/>
        <end position="26"/>
    </location>
</feature>
<dbReference type="SUPFAM" id="SSF47699">
    <property type="entry name" value="Bifunctional inhibitor/lipid-transfer protein/seed storage 2S albumin"/>
    <property type="match status" value="1"/>
</dbReference>
<keyword evidence="8" id="KW-0449">Lipoprotein</keyword>
<evidence type="ECO:0000256" key="10">
    <source>
        <dbReference type="SAM" id="SignalP"/>
    </source>
</evidence>
<gene>
    <name evidence="12" type="ORF">PIB30_043348</name>
</gene>
<evidence type="ECO:0000259" key="11">
    <source>
        <dbReference type="SMART" id="SM00499"/>
    </source>
</evidence>
<keyword evidence="7" id="KW-0325">Glycoprotein</keyword>
<keyword evidence="4" id="KW-0336">GPI-anchor</keyword>
<dbReference type="Proteomes" id="UP001341840">
    <property type="component" value="Unassembled WGS sequence"/>
</dbReference>
<evidence type="ECO:0000313" key="12">
    <source>
        <dbReference type="EMBL" id="MED6171714.1"/>
    </source>
</evidence>
<dbReference type="PANTHER" id="PTHR33044">
    <property type="entry name" value="BIFUNCTIONAL INHIBITOR/LIPID-TRANSFER PROTEIN/SEED STORAGE 2S ALBUMIN SUPERFAMILY PROTEIN-RELATED"/>
    <property type="match status" value="1"/>
</dbReference>
<keyword evidence="4" id="KW-0472">Membrane</keyword>
<comment type="caution">
    <text evidence="12">The sequence shown here is derived from an EMBL/GenBank/DDBJ whole genome shotgun (WGS) entry which is preliminary data.</text>
</comment>
<evidence type="ECO:0000256" key="2">
    <source>
        <dbReference type="ARBA" id="ARBA00009748"/>
    </source>
</evidence>
<reference evidence="12 13" key="1">
    <citation type="journal article" date="2023" name="Plants (Basel)">
        <title>Bridging the Gap: Combining Genomics and Transcriptomics Approaches to Understand Stylosanthes scabra, an Orphan Legume from the Brazilian Caatinga.</title>
        <authorList>
            <person name="Ferreira-Neto J.R.C."/>
            <person name="da Silva M.D."/>
            <person name="Binneck E."/>
            <person name="de Melo N.F."/>
            <person name="da Silva R.H."/>
            <person name="de Melo A.L.T.M."/>
            <person name="Pandolfi V."/>
            <person name="Bustamante F.O."/>
            <person name="Brasileiro-Vidal A.C."/>
            <person name="Benko-Iseppon A.M."/>
        </authorList>
    </citation>
    <scope>NUCLEOTIDE SEQUENCE [LARGE SCALE GENOMIC DNA]</scope>
    <source>
        <tissue evidence="12">Leaves</tissue>
    </source>
</reference>
<dbReference type="InterPro" id="IPR043325">
    <property type="entry name" value="LTSS"/>
</dbReference>
<keyword evidence="5 10" id="KW-0732">Signal</keyword>
<feature type="region of interest" description="Disordered" evidence="9">
    <location>
        <begin position="119"/>
        <end position="185"/>
    </location>
</feature>
<comment type="subcellular location">
    <subcellularLocation>
        <location evidence="1">Cell membrane</location>
        <topology evidence="1">Lipid-anchor</topology>
        <topology evidence="1">GPI-anchor</topology>
    </subcellularLocation>
</comment>
<evidence type="ECO:0000256" key="4">
    <source>
        <dbReference type="ARBA" id="ARBA00022622"/>
    </source>
</evidence>
<evidence type="ECO:0000256" key="8">
    <source>
        <dbReference type="ARBA" id="ARBA00023288"/>
    </source>
</evidence>
<keyword evidence="6" id="KW-1015">Disulfide bond</keyword>